<accession>A0A397T0A5</accession>
<feature type="region of interest" description="Disordered" evidence="2">
    <location>
        <begin position="174"/>
        <end position="220"/>
    </location>
</feature>
<evidence type="ECO:0000313" key="5">
    <source>
        <dbReference type="Proteomes" id="UP000265703"/>
    </source>
</evidence>
<dbReference type="SMART" id="SM00355">
    <property type="entry name" value="ZnF_C2H2"/>
    <property type="match status" value="3"/>
</dbReference>
<name>A0A397T0A5_9GLOM</name>
<organism evidence="4 5">
    <name type="scientific">Glomus cerebriforme</name>
    <dbReference type="NCBI Taxonomy" id="658196"/>
    <lineage>
        <taxon>Eukaryota</taxon>
        <taxon>Fungi</taxon>
        <taxon>Fungi incertae sedis</taxon>
        <taxon>Mucoromycota</taxon>
        <taxon>Glomeromycotina</taxon>
        <taxon>Glomeromycetes</taxon>
        <taxon>Glomerales</taxon>
        <taxon>Glomeraceae</taxon>
        <taxon>Glomus</taxon>
    </lineage>
</organism>
<keyword evidence="1" id="KW-0863">Zinc-finger</keyword>
<dbReference type="Proteomes" id="UP000265703">
    <property type="component" value="Unassembled WGS sequence"/>
</dbReference>
<evidence type="ECO:0000313" key="4">
    <source>
        <dbReference type="EMBL" id="RIA91900.1"/>
    </source>
</evidence>
<sequence>MNKNIFNLVTENKPDEPYFIHETIIPESLNITTKISLPEEAKPKDIKCLKCKTICSDITEFNKHAKSKHNLVHLCKICSIVLNSKQEKNDHLEKNHEKEYDCKFCIKKFWQQKDLNHHIKMVHYDIKTDTLRVNDISYDLLKKINSSSLKLKEEFFIHDIVEEEIKFFIKTEKKKEKKETEQIEEKEQPEEKLEEKEKMQEESTAEVAITTTRALTPPME</sequence>
<dbReference type="EMBL" id="QKYT01000140">
    <property type="protein sequence ID" value="RIA91900.1"/>
    <property type="molecule type" value="Genomic_DNA"/>
</dbReference>
<proteinExistence type="predicted"/>
<evidence type="ECO:0000259" key="3">
    <source>
        <dbReference type="PROSITE" id="PS50157"/>
    </source>
</evidence>
<dbReference type="GO" id="GO:0008270">
    <property type="term" value="F:zinc ion binding"/>
    <property type="evidence" value="ECO:0007669"/>
    <property type="project" value="UniProtKB-KW"/>
</dbReference>
<dbReference type="Gene3D" id="3.30.160.60">
    <property type="entry name" value="Classic Zinc Finger"/>
    <property type="match status" value="1"/>
</dbReference>
<keyword evidence="1" id="KW-0862">Zinc</keyword>
<dbReference type="PROSITE" id="PS50157">
    <property type="entry name" value="ZINC_FINGER_C2H2_2"/>
    <property type="match status" value="1"/>
</dbReference>
<gene>
    <name evidence="4" type="ORF">C1645_736799</name>
</gene>
<dbReference type="PROSITE" id="PS00028">
    <property type="entry name" value="ZINC_FINGER_C2H2_1"/>
    <property type="match status" value="1"/>
</dbReference>
<evidence type="ECO:0000256" key="2">
    <source>
        <dbReference type="SAM" id="MobiDB-lite"/>
    </source>
</evidence>
<feature type="compositionally biased region" description="Basic and acidic residues" evidence="2">
    <location>
        <begin position="174"/>
        <end position="201"/>
    </location>
</feature>
<comment type="caution">
    <text evidence="4">The sequence shown here is derived from an EMBL/GenBank/DDBJ whole genome shotgun (WGS) entry which is preliminary data.</text>
</comment>
<dbReference type="AlphaFoldDB" id="A0A397T0A5"/>
<keyword evidence="1" id="KW-0479">Metal-binding</keyword>
<evidence type="ECO:0000256" key="1">
    <source>
        <dbReference type="PROSITE-ProRule" id="PRU00042"/>
    </source>
</evidence>
<feature type="domain" description="C2H2-type" evidence="3">
    <location>
        <begin position="100"/>
        <end position="128"/>
    </location>
</feature>
<dbReference type="InterPro" id="IPR013087">
    <property type="entry name" value="Znf_C2H2_type"/>
</dbReference>
<dbReference type="OrthoDB" id="427030at2759"/>
<dbReference type="STRING" id="658196.A0A397T0A5"/>
<protein>
    <recommendedName>
        <fullName evidence="3">C2H2-type domain-containing protein</fullName>
    </recommendedName>
</protein>
<feature type="non-terminal residue" evidence="4">
    <location>
        <position position="220"/>
    </location>
</feature>
<reference evidence="4 5" key="1">
    <citation type="submission" date="2018-06" db="EMBL/GenBank/DDBJ databases">
        <title>Comparative genomics reveals the genomic features of Rhizophagus irregularis, R. cerebriforme, R. diaphanum and Gigaspora rosea, and their symbiotic lifestyle signature.</title>
        <authorList>
            <person name="Morin E."/>
            <person name="San Clemente H."/>
            <person name="Chen E.C.H."/>
            <person name="De La Providencia I."/>
            <person name="Hainaut M."/>
            <person name="Kuo A."/>
            <person name="Kohler A."/>
            <person name="Murat C."/>
            <person name="Tang N."/>
            <person name="Roy S."/>
            <person name="Loubradou J."/>
            <person name="Henrissat B."/>
            <person name="Grigoriev I.V."/>
            <person name="Corradi N."/>
            <person name="Roux C."/>
            <person name="Martin F.M."/>
        </authorList>
    </citation>
    <scope>NUCLEOTIDE SEQUENCE [LARGE SCALE GENOMIC DNA]</scope>
    <source>
        <strain evidence="4 5">DAOM 227022</strain>
    </source>
</reference>
<keyword evidence="5" id="KW-1185">Reference proteome</keyword>